<dbReference type="AlphaFoldDB" id="A0A0B4XMZ4"/>
<dbReference type="Proteomes" id="UP000006764">
    <property type="component" value="Chromosome"/>
</dbReference>
<evidence type="ECO:0000256" key="1">
    <source>
        <dbReference type="SAM" id="SignalP"/>
    </source>
</evidence>
<dbReference type="KEGG" id="apac:S7S_16785"/>
<sequence length="391" mass="41170">MPFYQGLPRITTLLLVSTVLTACGGSGGSSGNATSFSDAAVIATGAFNSAGSASGAVELIDLNRTPLHSSGGYFPVPSSDISVNTHGPHYYRIGRFQFDTVQKVDIGNPGAAEWEFSTLEAGDQASSNPHNLVFVSDTKAYLLRYGSTHAWIVNPSATRESDFKIGELDLSHYNGGDNTVPNMTSGVIVGDRLFVVLQRLNADFSRGNPPYVAVFDVHTDTEIDTGTGTGLPGIQLQSLNPSGIAYHPEVGVLVQGVGDYGFPLNGGIDHINPDTYAMTQLIDDTADTGAISGMALRDADTAYFISYAGWGDNHVFRFNPLTGEVATDAPVAGALHRNIAALAFSPGGQLWIADATDNDHGIRVVDPATDAEQAFVPTALPPLSLSFITSE</sequence>
<accession>A0A0B4XMZ4</accession>
<dbReference type="STRING" id="391936.S7S_16785"/>
<dbReference type="EMBL" id="CP004387">
    <property type="protein sequence ID" value="AJD49769.1"/>
    <property type="molecule type" value="Genomic_DNA"/>
</dbReference>
<dbReference type="OrthoDB" id="7057448at2"/>
<evidence type="ECO:0000313" key="2">
    <source>
        <dbReference type="EMBL" id="AJD49769.1"/>
    </source>
</evidence>
<name>A0A0B4XMZ4_9GAMM</name>
<protein>
    <recommendedName>
        <fullName evidence="4">Lipoprotein</fullName>
    </recommendedName>
</protein>
<proteinExistence type="predicted"/>
<dbReference type="Gene3D" id="2.130.10.10">
    <property type="entry name" value="YVTN repeat-like/Quinoprotein amine dehydrogenase"/>
    <property type="match status" value="1"/>
</dbReference>
<keyword evidence="1" id="KW-0732">Signal</keyword>
<keyword evidence="3" id="KW-1185">Reference proteome</keyword>
<organism evidence="2 3">
    <name type="scientific">Isoalcanivorax pacificus W11-5</name>
    <dbReference type="NCBI Taxonomy" id="391936"/>
    <lineage>
        <taxon>Bacteria</taxon>
        <taxon>Pseudomonadati</taxon>
        <taxon>Pseudomonadota</taxon>
        <taxon>Gammaproteobacteria</taxon>
        <taxon>Oceanospirillales</taxon>
        <taxon>Alcanivoracaceae</taxon>
        <taxon>Isoalcanivorax</taxon>
    </lineage>
</organism>
<dbReference type="SUPFAM" id="SSF63825">
    <property type="entry name" value="YWTD domain"/>
    <property type="match status" value="1"/>
</dbReference>
<feature type="chain" id="PRO_5002097322" description="Lipoprotein" evidence="1">
    <location>
        <begin position="23"/>
        <end position="391"/>
    </location>
</feature>
<dbReference type="RefSeq" id="WP_008733052.1">
    <property type="nucleotide sequence ID" value="NZ_CP004387.1"/>
</dbReference>
<evidence type="ECO:0008006" key="4">
    <source>
        <dbReference type="Google" id="ProtNLM"/>
    </source>
</evidence>
<dbReference type="HOGENOM" id="CLU_701634_0_0_6"/>
<feature type="signal peptide" evidence="1">
    <location>
        <begin position="1"/>
        <end position="22"/>
    </location>
</feature>
<dbReference type="InterPro" id="IPR015943">
    <property type="entry name" value="WD40/YVTN_repeat-like_dom_sf"/>
</dbReference>
<reference evidence="2 3" key="1">
    <citation type="journal article" date="2012" name="J. Bacteriol.">
        <title>Genome sequence of an alkane-degrading bacterium, Alcanivorax pacificus type strain W11-5, isolated from deep sea sediment.</title>
        <authorList>
            <person name="Lai Q."/>
            <person name="Shao Z."/>
        </authorList>
    </citation>
    <scope>NUCLEOTIDE SEQUENCE [LARGE SCALE GENOMIC DNA]</scope>
    <source>
        <strain evidence="2 3">W11-5</strain>
    </source>
</reference>
<evidence type="ECO:0000313" key="3">
    <source>
        <dbReference type="Proteomes" id="UP000006764"/>
    </source>
</evidence>
<gene>
    <name evidence="2" type="ORF">S7S_16785</name>
</gene>